<evidence type="ECO:0000256" key="9">
    <source>
        <dbReference type="ARBA" id="ARBA00023098"/>
    </source>
</evidence>
<keyword evidence="8" id="KW-0560">Oxidoreductase</keyword>
<feature type="domain" description="RNase H type-1" evidence="13">
    <location>
        <begin position="198"/>
        <end position="327"/>
    </location>
</feature>
<evidence type="ECO:0000256" key="3">
    <source>
        <dbReference type="ARBA" id="ARBA00009295"/>
    </source>
</evidence>
<keyword evidence="11" id="KW-0275">Fatty acid biosynthesis</keyword>
<comment type="subcellular location">
    <subcellularLocation>
        <location evidence="1">Membrane</location>
        <topology evidence="1">Multi-pass membrane protein</topology>
    </subcellularLocation>
</comment>
<keyword evidence="15" id="KW-1185">Reference proteome</keyword>
<dbReference type="GO" id="GO:0042761">
    <property type="term" value="P:very long-chain fatty acid biosynthetic process"/>
    <property type="evidence" value="ECO:0007669"/>
    <property type="project" value="TreeGrafter"/>
</dbReference>
<keyword evidence="6" id="KW-0276">Fatty acid metabolism</keyword>
<name>A0A2P6Q211_ROSCH</name>
<protein>
    <submittedName>
        <fullName evidence="14">Putative ribonuclease H-like domain, acyl-CoA desaturase</fullName>
    </submittedName>
</protein>
<evidence type="ECO:0000256" key="10">
    <source>
        <dbReference type="ARBA" id="ARBA00023136"/>
    </source>
</evidence>
<comment type="similarity">
    <text evidence="3">Belongs to the fatty acid desaturase type 1 family.</text>
</comment>
<dbReference type="InterPro" id="IPR015876">
    <property type="entry name" value="Acyl-CoA_DS"/>
</dbReference>
<dbReference type="Gene3D" id="3.30.420.10">
    <property type="entry name" value="Ribonuclease H-like superfamily/Ribonuclease H"/>
    <property type="match status" value="1"/>
</dbReference>
<evidence type="ECO:0000256" key="5">
    <source>
        <dbReference type="ARBA" id="ARBA00022692"/>
    </source>
</evidence>
<dbReference type="PROSITE" id="PS50879">
    <property type="entry name" value="RNASE_H_1"/>
    <property type="match status" value="1"/>
</dbReference>
<evidence type="ECO:0000256" key="1">
    <source>
        <dbReference type="ARBA" id="ARBA00004141"/>
    </source>
</evidence>
<dbReference type="GO" id="GO:0016717">
    <property type="term" value="F:oxidoreductase activity, acting on paired donors, with oxidation of a pair of donors resulting in the reduction of molecular oxygen to two molecules of water"/>
    <property type="evidence" value="ECO:0007669"/>
    <property type="project" value="InterPro"/>
</dbReference>
<proteinExistence type="inferred from homology"/>
<evidence type="ECO:0000256" key="12">
    <source>
        <dbReference type="SAM" id="Phobius"/>
    </source>
</evidence>
<evidence type="ECO:0000259" key="13">
    <source>
        <dbReference type="PROSITE" id="PS50879"/>
    </source>
</evidence>
<sequence length="584" mass="68059">MENWRLTSLIEFLGREWNFIDVSTLITVIFSHCLALLTPFQFNWGAFWLSLALYFLLSLGITLGYHRNLAHRSLKLPKWLEYFFAYCGVLTLHVRSSWKNLSLMVGRSPQLRELWVACFCASLWFIWQTRNKVRYEGITPDVAMACRLINGHVYASSRIATGHMFNNIQELCVLKRFGATCMPRCAPKIYEVNWHPPIIGWFKVNTNGAWKRGEDRSGYGGVFRDYRGEVVGAFSSSLDIPSSITAEVMAVIKAIELAWVRDWKHIWLEVDSSLILNFLHSPQMVPWQLQVAWKNCVHHISMMQFRCSHIFREGNQVADALANFGASDDFFCFGRQDDVCHSSSVVLYFWKGSPVDWVSTHRYHHQFTDTKKDPHCPIMGLWFSHIGWIFNYRLRFESYERQLRNAADLRRQAYYRFLHHTYLLHPVALGVLLYALGGLCRSCEEGERYLVIVQVKEFKKEDKLCVNLCSRASAIQGCEDSSWLPRDFFCKLGLSHIGKASMGYRLFALPTPGEGWHNNHHAFDYSAQQGLEWWQIDLTWYLIRFLQVDGLATDVKPPTENQKKRKPLYNKTKEQKFEEKVYCS</sequence>
<keyword evidence="9" id="KW-0443">Lipid metabolism</keyword>
<dbReference type="InterPro" id="IPR002156">
    <property type="entry name" value="RNaseH_domain"/>
</dbReference>
<evidence type="ECO:0000256" key="11">
    <source>
        <dbReference type="ARBA" id="ARBA00023160"/>
    </source>
</evidence>
<gene>
    <name evidence="14" type="ORF">RchiOBHm_Chr5g0000531</name>
</gene>
<dbReference type="PANTHER" id="PTHR11351:SF31">
    <property type="entry name" value="DESATURASE 1, ISOFORM A-RELATED"/>
    <property type="match status" value="1"/>
</dbReference>
<reference evidence="14 15" key="1">
    <citation type="journal article" date="2018" name="Nat. Genet.">
        <title>The Rosa genome provides new insights in the design of modern roses.</title>
        <authorList>
            <person name="Bendahmane M."/>
        </authorList>
    </citation>
    <scope>NUCLEOTIDE SEQUENCE [LARGE SCALE GENOMIC DNA]</scope>
    <source>
        <strain evidence="15">cv. Old Blush</strain>
    </source>
</reference>
<dbReference type="GO" id="GO:0004523">
    <property type="term" value="F:RNA-DNA hybrid ribonuclease activity"/>
    <property type="evidence" value="ECO:0007669"/>
    <property type="project" value="InterPro"/>
</dbReference>
<feature type="transmembrane region" description="Helical" evidence="12">
    <location>
        <begin position="46"/>
        <end position="67"/>
    </location>
</feature>
<evidence type="ECO:0000313" key="15">
    <source>
        <dbReference type="Proteomes" id="UP000238479"/>
    </source>
</evidence>
<dbReference type="Gramene" id="PRQ28207">
    <property type="protein sequence ID" value="PRQ28207"/>
    <property type="gene ID" value="RchiOBHm_Chr5g0000531"/>
</dbReference>
<dbReference type="GO" id="GO:0003676">
    <property type="term" value="F:nucleic acid binding"/>
    <property type="evidence" value="ECO:0007669"/>
    <property type="project" value="InterPro"/>
</dbReference>
<evidence type="ECO:0000256" key="2">
    <source>
        <dbReference type="ARBA" id="ARBA00005189"/>
    </source>
</evidence>
<organism evidence="14 15">
    <name type="scientific">Rosa chinensis</name>
    <name type="common">China rose</name>
    <dbReference type="NCBI Taxonomy" id="74649"/>
    <lineage>
        <taxon>Eukaryota</taxon>
        <taxon>Viridiplantae</taxon>
        <taxon>Streptophyta</taxon>
        <taxon>Embryophyta</taxon>
        <taxon>Tracheophyta</taxon>
        <taxon>Spermatophyta</taxon>
        <taxon>Magnoliopsida</taxon>
        <taxon>eudicotyledons</taxon>
        <taxon>Gunneridae</taxon>
        <taxon>Pentapetalae</taxon>
        <taxon>rosids</taxon>
        <taxon>fabids</taxon>
        <taxon>Rosales</taxon>
        <taxon>Rosaceae</taxon>
        <taxon>Rosoideae</taxon>
        <taxon>Rosoideae incertae sedis</taxon>
        <taxon>Rosa</taxon>
    </lineage>
</organism>
<evidence type="ECO:0000256" key="7">
    <source>
        <dbReference type="ARBA" id="ARBA00022989"/>
    </source>
</evidence>
<keyword evidence="10 12" id="KW-0472">Membrane</keyword>
<keyword evidence="5 12" id="KW-0812">Transmembrane</keyword>
<keyword evidence="7 12" id="KW-1133">Transmembrane helix</keyword>
<dbReference type="InterPro" id="IPR036397">
    <property type="entry name" value="RNaseH_sf"/>
</dbReference>
<dbReference type="InterPro" id="IPR044730">
    <property type="entry name" value="RNase_H-like_dom_plant"/>
</dbReference>
<dbReference type="PANTHER" id="PTHR11351">
    <property type="entry name" value="ACYL-COA DESATURASE"/>
    <property type="match status" value="1"/>
</dbReference>
<dbReference type="AlphaFoldDB" id="A0A2P6Q211"/>
<dbReference type="Pfam" id="PF13456">
    <property type="entry name" value="RVT_3"/>
    <property type="match status" value="1"/>
</dbReference>
<evidence type="ECO:0000313" key="14">
    <source>
        <dbReference type="EMBL" id="PRQ28207.1"/>
    </source>
</evidence>
<dbReference type="SUPFAM" id="SSF53098">
    <property type="entry name" value="Ribonuclease H-like"/>
    <property type="match status" value="1"/>
</dbReference>
<dbReference type="GO" id="GO:0005789">
    <property type="term" value="C:endoplasmic reticulum membrane"/>
    <property type="evidence" value="ECO:0007669"/>
    <property type="project" value="TreeGrafter"/>
</dbReference>
<evidence type="ECO:0000256" key="6">
    <source>
        <dbReference type="ARBA" id="ARBA00022832"/>
    </source>
</evidence>
<dbReference type="OMA" id="CHNQYIA"/>
<comment type="pathway">
    <text evidence="2">Lipid metabolism.</text>
</comment>
<evidence type="ECO:0000256" key="4">
    <source>
        <dbReference type="ARBA" id="ARBA00022516"/>
    </source>
</evidence>
<keyword evidence="4" id="KW-0444">Lipid biosynthesis</keyword>
<dbReference type="CDD" id="cd06222">
    <property type="entry name" value="RNase_H_like"/>
    <property type="match status" value="1"/>
</dbReference>
<evidence type="ECO:0000256" key="8">
    <source>
        <dbReference type="ARBA" id="ARBA00023002"/>
    </source>
</evidence>
<dbReference type="InterPro" id="IPR012337">
    <property type="entry name" value="RNaseH-like_sf"/>
</dbReference>
<dbReference type="EMBL" id="PDCK01000043">
    <property type="protein sequence ID" value="PRQ28207.1"/>
    <property type="molecule type" value="Genomic_DNA"/>
</dbReference>
<accession>A0A2P6Q211</accession>
<dbReference type="Proteomes" id="UP000238479">
    <property type="component" value="Chromosome 5"/>
</dbReference>
<feature type="transmembrane region" description="Helical" evidence="12">
    <location>
        <begin position="79"/>
        <end position="98"/>
    </location>
</feature>
<feature type="transmembrane region" description="Helical" evidence="12">
    <location>
        <begin position="20"/>
        <end position="40"/>
    </location>
</feature>
<comment type="caution">
    <text evidence="14">The sequence shown here is derived from an EMBL/GenBank/DDBJ whole genome shotgun (WGS) entry which is preliminary data.</text>
</comment>